<evidence type="ECO:0000256" key="5">
    <source>
        <dbReference type="ARBA" id="ARBA00023136"/>
    </source>
</evidence>
<dbReference type="Gene3D" id="1.20.1740.10">
    <property type="entry name" value="Amino acid/polyamine transporter I"/>
    <property type="match status" value="1"/>
</dbReference>
<evidence type="ECO:0000256" key="2">
    <source>
        <dbReference type="ARBA" id="ARBA00008572"/>
    </source>
</evidence>
<feature type="compositionally biased region" description="Low complexity" evidence="6">
    <location>
        <begin position="701"/>
        <end position="711"/>
    </location>
</feature>
<keyword evidence="5 7" id="KW-0472">Membrane</keyword>
<keyword evidence="10" id="KW-1185">Reference proteome</keyword>
<feature type="transmembrane region" description="Helical" evidence="7">
    <location>
        <begin position="419"/>
        <end position="437"/>
    </location>
</feature>
<accession>A0A835WCN3</accession>
<evidence type="ECO:0000256" key="7">
    <source>
        <dbReference type="SAM" id="Phobius"/>
    </source>
</evidence>
<organism evidence="9 10">
    <name type="scientific">Chlamydomonas incerta</name>
    <dbReference type="NCBI Taxonomy" id="51695"/>
    <lineage>
        <taxon>Eukaryota</taxon>
        <taxon>Viridiplantae</taxon>
        <taxon>Chlorophyta</taxon>
        <taxon>core chlorophytes</taxon>
        <taxon>Chlorophyceae</taxon>
        <taxon>CS clade</taxon>
        <taxon>Chlamydomonadales</taxon>
        <taxon>Chlamydomonadaceae</taxon>
        <taxon>Chlamydomonas</taxon>
    </lineage>
</organism>
<feature type="transmembrane region" description="Helical" evidence="7">
    <location>
        <begin position="443"/>
        <end position="464"/>
    </location>
</feature>
<gene>
    <name evidence="9" type="ORF">HXX76_001677</name>
</gene>
<dbReference type="GO" id="GO:0005886">
    <property type="term" value="C:plasma membrane"/>
    <property type="evidence" value="ECO:0007669"/>
    <property type="project" value="TreeGrafter"/>
</dbReference>
<dbReference type="EMBL" id="JAEHOC010000002">
    <property type="protein sequence ID" value="KAG2444941.1"/>
    <property type="molecule type" value="Genomic_DNA"/>
</dbReference>
<feature type="transmembrane region" description="Helical" evidence="7">
    <location>
        <begin position="159"/>
        <end position="182"/>
    </location>
</feature>
<feature type="domain" description="Cationic amino acid transporter C-terminal" evidence="8">
    <location>
        <begin position="472"/>
        <end position="522"/>
    </location>
</feature>
<keyword evidence="4 7" id="KW-1133">Transmembrane helix</keyword>
<dbReference type="PANTHER" id="PTHR43243">
    <property type="entry name" value="INNER MEMBRANE TRANSPORTER YGJI-RELATED"/>
    <property type="match status" value="1"/>
</dbReference>
<feature type="transmembrane region" description="Helical" evidence="7">
    <location>
        <begin position="386"/>
        <end position="407"/>
    </location>
</feature>
<sequence length="836" mass="84946">MERAKSKIKSTYAKFRAKAFVVRSMEEQKDKTASGFEMHKVLGPFSLVMLGIGCIIGAGVFVLTGVAARKYAGPGVVVSYGLSAVTAMLTAFCYAEYAAELPVAGGAFNYVSMTFGEFAAWVTACDLVLEYTLSAAAVAKGFTAYTAALIGIDVSYLRLQASVFTLDLPALASVIGMSFILMRSTADSSMFNNLVTGLNVALIIFVLAAGFPHVEAENYHPFAPFGARGIFTGASVVFFSFIGFDTVATAAEEVKNPGRDLPIGIVGSLAICTCLYVLMCLVITGMQNYTVIDLNAPFAVAFDSVGLGWAQRIVAAGALTGIVTSLLGSLLGQARIYVTLGRQSLAPAWLAKVHPTRGTPVNATIVTMFTAGFLALFIEIELLAELVSIGTLVVFCSVCAGVLFRRYHVHGSGEPLRPVLGRLGGVVLAAVCFSVSFTEAAPAWVPALFLGAWFAVTLSFYRLPVRYTPQVFRCPGSPWLPSAGMLATLHLIGSLGWPAYVRWIVWFVLGTTVYLTYGMHRSQVGPELGTGGCVGGGGGVGGGAGGGGGGEGGGARAGSYGRAREAGAARRGGQGVVWGGAGVGFDADLRRRPGVEWPGPGPNWKPWASRLVRGWPGAGAAATAAATAAERAAAGRARTGAAPRAAADAAPVETAALQAAAAAAVVVRLVAAGQEGEAELTRTRSDGGDGTPLEQHLMRHAGPSDASGSPPADDDSVHSGTALNRPSPDVTHSFAGPSHHRGGAHASAAGGGVAGLDGLGIGGSDGGAGGGGGAQYGFVYGRPYGAAPLPEVELGGVGAQPGAGGAGRAAGVGDSVGLLGAGTARSDAAQPGRAGR</sequence>
<comment type="caution">
    <text evidence="9">The sequence shown here is derived from an EMBL/GenBank/DDBJ whole genome shotgun (WGS) entry which is preliminary data.</text>
</comment>
<keyword evidence="3 7" id="KW-0812">Transmembrane</keyword>
<feature type="transmembrane region" description="Helical" evidence="7">
    <location>
        <begin position="77"/>
        <end position="97"/>
    </location>
</feature>
<feature type="transmembrane region" description="Helical" evidence="7">
    <location>
        <begin position="476"/>
        <end position="493"/>
    </location>
</feature>
<dbReference type="PANTHER" id="PTHR43243:SF41">
    <property type="entry name" value="CATIONIC AMINO ACID TRANSPORTER 7, CHLOROPLASTIC"/>
    <property type="match status" value="1"/>
</dbReference>
<evidence type="ECO:0000259" key="8">
    <source>
        <dbReference type="Pfam" id="PF13906"/>
    </source>
</evidence>
<comment type="similarity">
    <text evidence="2">Belongs to the amino acid-polyamine-organocation (APC) superfamily. Cationic amino acid transporter (CAT) (TC 2.A.3.3) family.</text>
</comment>
<evidence type="ECO:0000256" key="3">
    <source>
        <dbReference type="ARBA" id="ARBA00022692"/>
    </source>
</evidence>
<reference evidence="9" key="1">
    <citation type="journal article" date="2020" name="bioRxiv">
        <title>Comparative genomics of Chlamydomonas.</title>
        <authorList>
            <person name="Craig R.J."/>
            <person name="Hasan A.R."/>
            <person name="Ness R.W."/>
            <person name="Keightley P.D."/>
        </authorList>
    </citation>
    <scope>NUCLEOTIDE SEQUENCE</scope>
    <source>
        <strain evidence="9">SAG 7.73</strain>
    </source>
</reference>
<evidence type="ECO:0000256" key="4">
    <source>
        <dbReference type="ARBA" id="ARBA00022989"/>
    </source>
</evidence>
<dbReference type="InterPro" id="IPR029485">
    <property type="entry name" value="CAT_C"/>
</dbReference>
<feature type="transmembrane region" description="Helical" evidence="7">
    <location>
        <begin position="309"/>
        <end position="332"/>
    </location>
</feature>
<protein>
    <recommendedName>
        <fullName evidence="8">Cationic amino acid transporter C-terminal domain-containing protein</fullName>
    </recommendedName>
</protein>
<proteinExistence type="inferred from homology"/>
<feature type="compositionally biased region" description="Gly residues" evidence="6">
    <location>
        <begin position="798"/>
        <end position="810"/>
    </location>
</feature>
<dbReference type="GO" id="GO:0015171">
    <property type="term" value="F:amino acid transmembrane transporter activity"/>
    <property type="evidence" value="ECO:0007669"/>
    <property type="project" value="TreeGrafter"/>
</dbReference>
<feature type="transmembrane region" description="Helical" evidence="7">
    <location>
        <begin position="194"/>
        <end position="211"/>
    </location>
</feature>
<dbReference type="OrthoDB" id="3900342at2759"/>
<dbReference type="AlphaFoldDB" id="A0A835WCN3"/>
<evidence type="ECO:0000313" key="9">
    <source>
        <dbReference type="EMBL" id="KAG2444941.1"/>
    </source>
</evidence>
<feature type="transmembrane region" description="Helical" evidence="7">
    <location>
        <begin position="361"/>
        <end position="380"/>
    </location>
</feature>
<feature type="region of interest" description="Disordered" evidence="6">
    <location>
        <begin position="798"/>
        <end position="836"/>
    </location>
</feature>
<feature type="transmembrane region" description="Helical" evidence="7">
    <location>
        <begin position="41"/>
        <end position="65"/>
    </location>
</feature>
<dbReference type="Pfam" id="PF13520">
    <property type="entry name" value="AA_permease_2"/>
    <property type="match status" value="1"/>
</dbReference>
<evidence type="ECO:0000256" key="1">
    <source>
        <dbReference type="ARBA" id="ARBA00004141"/>
    </source>
</evidence>
<feature type="transmembrane region" description="Helical" evidence="7">
    <location>
        <begin position="263"/>
        <end position="289"/>
    </location>
</feature>
<evidence type="ECO:0000313" key="10">
    <source>
        <dbReference type="Proteomes" id="UP000650467"/>
    </source>
</evidence>
<feature type="region of interest" description="Disordered" evidence="6">
    <location>
        <begin position="677"/>
        <end position="749"/>
    </location>
</feature>
<dbReference type="Proteomes" id="UP000650467">
    <property type="component" value="Unassembled WGS sequence"/>
</dbReference>
<name>A0A835WCN3_CHLIN</name>
<dbReference type="InterPro" id="IPR002293">
    <property type="entry name" value="AA/rel_permease1"/>
</dbReference>
<evidence type="ECO:0000256" key="6">
    <source>
        <dbReference type="SAM" id="MobiDB-lite"/>
    </source>
</evidence>
<feature type="transmembrane region" description="Helical" evidence="7">
    <location>
        <begin position="118"/>
        <end position="139"/>
    </location>
</feature>
<dbReference type="Pfam" id="PF13906">
    <property type="entry name" value="AA_permease_C"/>
    <property type="match status" value="1"/>
</dbReference>
<feature type="transmembrane region" description="Helical" evidence="7">
    <location>
        <begin position="231"/>
        <end position="251"/>
    </location>
</feature>
<comment type="subcellular location">
    <subcellularLocation>
        <location evidence="1">Membrane</location>
        <topology evidence="1">Multi-pass membrane protein</topology>
    </subcellularLocation>
</comment>